<sequence>MSVEPAPSVPPPPPPPPGESRPRRWVWPLVAVLALIVGAAAGIGIGLVIDDDESRPAAQRTPSPAATGGEGGESDELEQLRDRLGQVEEQRDDLKRRLDEARAELETRATETPDEPLESEPTPFEGEFTVGDFTFTDVEVLRDFAGDFEVRATVRNDGDSEAEFVSLAATVLNGGETVSTLTTSISALAAGDSVDAQFIGFDDYGDWDAVEFSVDGGSATTT</sequence>
<evidence type="ECO:0000313" key="3">
    <source>
        <dbReference type="EMBL" id="TDC46479.1"/>
    </source>
</evidence>
<dbReference type="Proteomes" id="UP000295621">
    <property type="component" value="Unassembled WGS sequence"/>
</dbReference>
<keyword evidence="2" id="KW-0812">Transmembrane</keyword>
<keyword evidence="2" id="KW-0472">Membrane</keyword>
<feature type="compositionally biased region" description="Basic and acidic residues" evidence="1">
    <location>
        <begin position="78"/>
        <end position="111"/>
    </location>
</feature>
<keyword evidence="2" id="KW-1133">Transmembrane helix</keyword>
<name>A0A4R4RCS8_9ACTN</name>
<protein>
    <submittedName>
        <fullName evidence="3">Uncharacterized protein</fullName>
    </submittedName>
</protein>
<proteinExistence type="predicted"/>
<dbReference type="OrthoDB" id="5191875at2"/>
<evidence type="ECO:0000256" key="2">
    <source>
        <dbReference type="SAM" id="Phobius"/>
    </source>
</evidence>
<gene>
    <name evidence="3" type="ORF">E1212_26810</name>
</gene>
<accession>A0A4R4RCS8</accession>
<keyword evidence="4" id="KW-1185">Reference proteome</keyword>
<dbReference type="RefSeq" id="WP_131988216.1">
    <property type="nucleotide sequence ID" value="NZ_SMKL01000097.1"/>
</dbReference>
<feature type="region of interest" description="Disordered" evidence="1">
    <location>
        <begin position="1"/>
        <end position="22"/>
    </location>
</feature>
<feature type="region of interest" description="Disordered" evidence="1">
    <location>
        <begin position="53"/>
        <end position="125"/>
    </location>
</feature>
<evidence type="ECO:0000256" key="1">
    <source>
        <dbReference type="SAM" id="MobiDB-lite"/>
    </source>
</evidence>
<feature type="transmembrane region" description="Helical" evidence="2">
    <location>
        <begin position="25"/>
        <end position="49"/>
    </location>
</feature>
<dbReference type="AlphaFoldDB" id="A0A4R4RCS8"/>
<comment type="caution">
    <text evidence="3">The sequence shown here is derived from an EMBL/GenBank/DDBJ whole genome shotgun (WGS) entry which is preliminary data.</text>
</comment>
<dbReference type="EMBL" id="SMKL01000097">
    <property type="protein sequence ID" value="TDC46479.1"/>
    <property type="molecule type" value="Genomic_DNA"/>
</dbReference>
<evidence type="ECO:0000313" key="4">
    <source>
        <dbReference type="Proteomes" id="UP000295621"/>
    </source>
</evidence>
<reference evidence="3 4" key="1">
    <citation type="submission" date="2019-02" db="EMBL/GenBank/DDBJ databases">
        <title>Draft genome sequences of novel Actinobacteria.</title>
        <authorList>
            <person name="Sahin N."/>
            <person name="Ay H."/>
            <person name="Saygin H."/>
        </authorList>
    </citation>
    <scope>NUCLEOTIDE SEQUENCE [LARGE SCALE GENOMIC DNA]</scope>
    <source>
        <strain evidence="3 4">KC603</strain>
    </source>
</reference>
<feature type="compositionally biased region" description="Pro residues" evidence="1">
    <location>
        <begin position="7"/>
        <end position="19"/>
    </location>
</feature>
<organism evidence="3 4">
    <name type="scientific">Jiangella ureilytica</name>
    <dbReference type="NCBI Taxonomy" id="2530374"/>
    <lineage>
        <taxon>Bacteria</taxon>
        <taxon>Bacillati</taxon>
        <taxon>Actinomycetota</taxon>
        <taxon>Actinomycetes</taxon>
        <taxon>Jiangellales</taxon>
        <taxon>Jiangellaceae</taxon>
        <taxon>Jiangella</taxon>
    </lineage>
</organism>